<dbReference type="InterPro" id="IPR016171">
    <property type="entry name" value="Vanillyl_alc_oxidase_C-sub2"/>
</dbReference>
<dbReference type="SUPFAM" id="SSF56176">
    <property type="entry name" value="FAD-binding/transporter-associated domain-like"/>
    <property type="match status" value="1"/>
</dbReference>
<evidence type="ECO:0000259" key="6">
    <source>
        <dbReference type="PROSITE" id="PS51387"/>
    </source>
</evidence>
<keyword evidence="7" id="KW-0489">Methyltransferase</keyword>
<dbReference type="Gene3D" id="3.30.70.2740">
    <property type="match status" value="1"/>
</dbReference>
<evidence type="ECO:0000256" key="5">
    <source>
        <dbReference type="SAM" id="Phobius"/>
    </source>
</evidence>
<dbReference type="InterPro" id="IPR016164">
    <property type="entry name" value="FAD-linked_Oxase-like_C"/>
</dbReference>
<dbReference type="Pfam" id="PF02913">
    <property type="entry name" value="FAD-oxidase_C"/>
    <property type="match status" value="1"/>
</dbReference>
<dbReference type="PANTHER" id="PTHR11748:SF119">
    <property type="entry name" value="D-2-HYDROXYGLUTARATE DEHYDROGENASE"/>
    <property type="match status" value="1"/>
</dbReference>
<dbReference type="Gene3D" id="3.30.43.10">
    <property type="entry name" value="Uridine Diphospho-n-acetylenolpyruvylglucosamine Reductase, domain 2"/>
    <property type="match status" value="1"/>
</dbReference>
<accession>A0A917X1J6</accession>
<name>A0A917X1J6_9ACTN</name>
<evidence type="ECO:0000256" key="3">
    <source>
        <dbReference type="ARBA" id="ARBA00022827"/>
    </source>
</evidence>
<feature type="domain" description="FAD-binding PCMH-type" evidence="6">
    <location>
        <begin position="53"/>
        <end position="281"/>
    </location>
</feature>
<feature type="transmembrane region" description="Helical" evidence="5">
    <location>
        <begin position="1002"/>
        <end position="1020"/>
    </location>
</feature>
<keyword evidence="5" id="KW-0812">Transmembrane</keyword>
<dbReference type="Gene3D" id="3.30.465.10">
    <property type="match status" value="1"/>
</dbReference>
<dbReference type="GO" id="GO:0004458">
    <property type="term" value="F:D-lactate dehydrogenase (cytochrome) activity"/>
    <property type="evidence" value="ECO:0007669"/>
    <property type="project" value="TreeGrafter"/>
</dbReference>
<dbReference type="InterPro" id="IPR006094">
    <property type="entry name" value="Oxid_FAD_bind_N"/>
</dbReference>
<dbReference type="GO" id="GO:0032259">
    <property type="term" value="P:methylation"/>
    <property type="evidence" value="ECO:0007669"/>
    <property type="project" value="UniProtKB-KW"/>
</dbReference>
<evidence type="ECO:0000256" key="4">
    <source>
        <dbReference type="ARBA" id="ARBA00023002"/>
    </source>
</evidence>
<dbReference type="InterPro" id="IPR004113">
    <property type="entry name" value="FAD-bd_oxidored_4_C"/>
</dbReference>
<dbReference type="InterPro" id="IPR017896">
    <property type="entry name" value="4Fe4S_Fe-S-bd"/>
</dbReference>
<comment type="cofactor">
    <cofactor evidence="1">
        <name>FAD</name>
        <dbReference type="ChEBI" id="CHEBI:57692"/>
    </cofactor>
</comment>
<dbReference type="InterPro" id="IPR016169">
    <property type="entry name" value="FAD-bd_PCMH_sub2"/>
</dbReference>
<dbReference type="Pfam" id="PF13183">
    <property type="entry name" value="Fer4_8"/>
    <property type="match status" value="1"/>
</dbReference>
<dbReference type="Pfam" id="PF02754">
    <property type="entry name" value="CCG"/>
    <property type="match status" value="2"/>
</dbReference>
<comment type="caution">
    <text evidence="7">The sequence shown here is derived from an EMBL/GenBank/DDBJ whole genome shotgun (WGS) entry which is preliminary data.</text>
</comment>
<dbReference type="InterPro" id="IPR036318">
    <property type="entry name" value="FAD-bd_PCMH-like_sf"/>
</dbReference>
<reference evidence="7" key="2">
    <citation type="submission" date="2020-09" db="EMBL/GenBank/DDBJ databases">
        <authorList>
            <person name="Sun Q."/>
            <person name="Zhou Y."/>
        </authorList>
    </citation>
    <scope>NUCLEOTIDE SEQUENCE</scope>
    <source>
        <strain evidence="7">CGMCC 4.7312</strain>
    </source>
</reference>
<keyword evidence="5" id="KW-0472">Membrane</keyword>
<gene>
    <name evidence="7" type="ORF">GCM10011608_49350</name>
</gene>
<dbReference type="Pfam" id="PF01565">
    <property type="entry name" value="FAD_binding_4"/>
    <property type="match status" value="1"/>
</dbReference>
<dbReference type="EMBL" id="BMNB01000029">
    <property type="protein sequence ID" value="GGM58496.1"/>
    <property type="molecule type" value="Genomic_DNA"/>
</dbReference>
<organism evidence="7 8">
    <name type="scientific">Micromonospora sonchi</name>
    <dbReference type="NCBI Taxonomy" id="1763543"/>
    <lineage>
        <taxon>Bacteria</taxon>
        <taxon>Bacillati</taxon>
        <taxon>Actinomycetota</taxon>
        <taxon>Actinomycetes</taxon>
        <taxon>Micromonosporales</taxon>
        <taxon>Micromonosporaceae</taxon>
        <taxon>Micromonospora</taxon>
    </lineage>
</organism>
<dbReference type="PROSITE" id="PS51387">
    <property type="entry name" value="FAD_PCMH"/>
    <property type="match status" value="1"/>
</dbReference>
<dbReference type="SUPFAM" id="SSF55103">
    <property type="entry name" value="FAD-linked oxidases, C-terminal domain"/>
    <property type="match status" value="1"/>
</dbReference>
<dbReference type="Proteomes" id="UP000608890">
    <property type="component" value="Unassembled WGS sequence"/>
</dbReference>
<evidence type="ECO:0000256" key="1">
    <source>
        <dbReference type="ARBA" id="ARBA00001974"/>
    </source>
</evidence>
<dbReference type="Gene3D" id="1.10.45.10">
    <property type="entry name" value="Vanillyl-alcohol Oxidase, Chain A, domain 4"/>
    <property type="match status" value="1"/>
</dbReference>
<reference evidence="7" key="1">
    <citation type="journal article" date="2014" name="Int. J. Syst. Evol. Microbiol.">
        <title>Complete genome sequence of Corynebacterium casei LMG S-19264T (=DSM 44701T), isolated from a smear-ripened cheese.</title>
        <authorList>
            <consortium name="US DOE Joint Genome Institute (JGI-PGF)"/>
            <person name="Walter F."/>
            <person name="Albersmeier A."/>
            <person name="Kalinowski J."/>
            <person name="Ruckert C."/>
        </authorList>
    </citation>
    <scope>NUCLEOTIDE SEQUENCE</scope>
    <source>
        <strain evidence="7">CGMCC 4.7312</strain>
    </source>
</reference>
<keyword evidence="5" id="KW-1133">Transmembrane helix</keyword>
<dbReference type="GO" id="GO:1903457">
    <property type="term" value="P:lactate catabolic process"/>
    <property type="evidence" value="ECO:0007669"/>
    <property type="project" value="TreeGrafter"/>
</dbReference>
<dbReference type="InterPro" id="IPR004017">
    <property type="entry name" value="Cys_rich_dom"/>
</dbReference>
<dbReference type="InterPro" id="IPR016167">
    <property type="entry name" value="FAD-bd_PCMH_sub1"/>
</dbReference>
<keyword evidence="4" id="KW-0560">Oxidoreductase</keyword>
<keyword evidence="8" id="KW-1185">Reference proteome</keyword>
<dbReference type="GO" id="GO:0008168">
    <property type="term" value="F:methyltransferase activity"/>
    <property type="evidence" value="ECO:0007669"/>
    <property type="project" value="UniProtKB-KW"/>
</dbReference>
<keyword evidence="3" id="KW-0274">FAD</keyword>
<dbReference type="GO" id="GO:0008720">
    <property type="term" value="F:D-lactate dehydrogenase (NAD+) activity"/>
    <property type="evidence" value="ECO:0007669"/>
    <property type="project" value="TreeGrafter"/>
</dbReference>
<dbReference type="SUPFAM" id="SSF46548">
    <property type="entry name" value="alpha-helical ferredoxin"/>
    <property type="match status" value="1"/>
</dbReference>
<evidence type="ECO:0000313" key="8">
    <source>
        <dbReference type="Proteomes" id="UP000608890"/>
    </source>
</evidence>
<sequence length="1025" mass="111903">MTRVLPETVLRPPEPAHDIDLAALAAELGAKVDGEVRFDVGSRAAYSTDGSNYRQVPLGVVVPRTVEAAVAAVAVCRRHGAPLTSRGGGTSLAGECTNTAVILDWSKYCHRLLEVDPQARTCLVEPGIVLDELNAQLEPTGLEYGPRPATHSHCTLGGMLGNNSCGATAQRAGKVVDNVVELEVLLYDGTRMWVGETSDEEYARIQRDGGRRAQIYQQLRALRDEFLADIRTRYPDIPRRVSGYNLDSLLPEKNFHVAQALVGSEGTLVTVLRARLKLIPKVKADAMVFLSYPDIAAAGDDVPRILAHQPIVLEGIDDKLINFERRKSMHPHALHELPEGGAWLMVQLGGDTPEQARAAADRLIAAVRRDGGPRVHEFADPADEQRMWEVRDSGLGATAHVPGSDDTWPGWEDSAVAPERLGDYLRDLQVLYREYGYQEASLYGHFGQGCVHSRIPFRLRTADGIRDFRAFLERAADLVAAYGGSFSGEHGDGQARAELLPRMYGERLIRAFGRFKAIFDPDDRMNPGKVMPPYPLDSHLRLGVDYDHGDVETVFAYPDDSGSFGNAVLRCVGVGKCRRHSGGVMCPSYMVTREEEHSTRGRSRLLFEMLDGTRRGGTIGDGWRSEAVRDALDLCLACKGCKADCPVNVDMATYKAEFLAHHYAGRLRPRPHYSMGWLPLVATVAARLPRTVNALAHAPGLGRLAKTIGGIDQRRDIPVFAPESFQRWFARHTPTGDGTRGEVVLWPDTFTNHFHPGVARAAVEVLEAAGWRVRVPDRPVCCGLTWISTGQLGIAKRALRRSVDVLRPYLHAGTRVVGLEPSCASVFRSDAHELFPDDDDVSRLRQQTVTLAELLHDHTPGWQPPRIDAHALIQTHCHHHAILGTTADRAVLAAAGVDPEFLDSGCCGLAGNFGFEQGHYEVSEACAERVLLPAVRDAAETDVILADGFSCRTQVEQGAAAGRSAIHLAELLRAGLHHDTAPRRPERSWADRPPPPGMISRGAAAGLVAAAGLAAVAALARRWTR</sequence>
<dbReference type="RefSeq" id="WP_189048376.1">
    <property type="nucleotide sequence ID" value="NZ_BMNB01000029.1"/>
</dbReference>
<dbReference type="AlphaFoldDB" id="A0A917X1J6"/>
<protein>
    <submittedName>
        <fullName evidence="7">Dimethylmenaquinone methyltransferase</fullName>
    </submittedName>
</protein>
<evidence type="ECO:0000313" key="7">
    <source>
        <dbReference type="EMBL" id="GGM58496.1"/>
    </source>
</evidence>
<dbReference type="InterPro" id="IPR016166">
    <property type="entry name" value="FAD-bd_PCMH"/>
</dbReference>
<evidence type="ECO:0000256" key="2">
    <source>
        <dbReference type="ARBA" id="ARBA00022630"/>
    </source>
</evidence>
<dbReference type="GO" id="GO:0071949">
    <property type="term" value="F:FAD binding"/>
    <property type="evidence" value="ECO:0007669"/>
    <property type="project" value="InterPro"/>
</dbReference>
<keyword evidence="7" id="KW-0808">Transferase</keyword>
<dbReference type="PANTHER" id="PTHR11748">
    <property type="entry name" value="D-LACTATE DEHYDROGENASE"/>
    <property type="match status" value="1"/>
</dbReference>
<keyword evidence="2" id="KW-0285">Flavoprotein</keyword>
<proteinExistence type="predicted"/>